<dbReference type="AlphaFoldDB" id="A0AA35QUE9"/>
<keyword evidence="3" id="KW-1185">Reference proteome</keyword>
<evidence type="ECO:0000313" key="2">
    <source>
        <dbReference type="EMBL" id="CAI7991793.1"/>
    </source>
</evidence>
<feature type="region of interest" description="Disordered" evidence="1">
    <location>
        <begin position="76"/>
        <end position="97"/>
    </location>
</feature>
<proteinExistence type="predicted"/>
<gene>
    <name evidence="2" type="ORF">GBAR_LOCUS830</name>
</gene>
<evidence type="ECO:0000313" key="3">
    <source>
        <dbReference type="Proteomes" id="UP001174909"/>
    </source>
</evidence>
<reference evidence="2" key="1">
    <citation type="submission" date="2023-03" db="EMBL/GenBank/DDBJ databases">
        <authorList>
            <person name="Steffen K."/>
            <person name="Cardenas P."/>
        </authorList>
    </citation>
    <scope>NUCLEOTIDE SEQUENCE</scope>
</reference>
<protein>
    <submittedName>
        <fullName evidence="2">Uncharacterized protein</fullName>
    </submittedName>
</protein>
<name>A0AA35QUE9_GEOBA</name>
<evidence type="ECO:0000256" key="1">
    <source>
        <dbReference type="SAM" id="MobiDB-lite"/>
    </source>
</evidence>
<dbReference type="Proteomes" id="UP001174909">
    <property type="component" value="Unassembled WGS sequence"/>
</dbReference>
<organism evidence="2 3">
    <name type="scientific">Geodia barretti</name>
    <name type="common">Barrett's horny sponge</name>
    <dbReference type="NCBI Taxonomy" id="519541"/>
    <lineage>
        <taxon>Eukaryota</taxon>
        <taxon>Metazoa</taxon>
        <taxon>Porifera</taxon>
        <taxon>Demospongiae</taxon>
        <taxon>Heteroscleromorpha</taxon>
        <taxon>Tetractinellida</taxon>
        <taxon>Astrophorina</taxon>
        <taxon>Geodiidae</taxon>
        <taxon>Geodia</taxon>
    </lineage>
</organism>
<sequence>MEDGAPTHYLVVEGLAGEGSIWRVVRAEEHAKGRRLYAFVGTCQTRRAALSLARALNEKRAVDEETLRAAALRGQSLPPGRADIAPAPDPYRLRPSC</sequence>
<accession>A0AA35QUE9</accession>
<comment type="caution">
    <text evidence="2">The sequence shown here is derived from an EMBL/GenBank/DDBJ whole genome shotgun (WGS) entry which is preliminary data.</text>
</comment>
<dbReference type="EMBL" id="CASHTH010000127">
    <property type="protein sequence ID" value="CAI7991793.1"/>
    <property type="molecule type" value="Genomic_DNA"/>
</dbReference>